<comment type="caution">
    <text evidence="3">The sequence shown here is derived from an EMBL/GenBank/DDBJ whole genome shotgun (WGS) entry which is preliminary data.</text>
</comment>
<comment type="subcellular location">
    <subcellularLocation>
        <location evidence="1">Cell outer membrane</location>
        <topology evidence="1">Multi-pass membrane protein</topology>
    </subcellularLocation>
</comment>
<dbReference type="Proteomes" id="UP000027821">
    <property type="component" value="Unassembled WGS sequence"/>
</dbReference>
<feature type="domain" description="TonB-dependent receptor plug" evidence="2">
    <location>
        <begin position="191"/>
        <end position="299"/>
    </location>
</feature>
<keyword evidence="1" id="KW-0472">Membrane</keyword>
<dbReference type="NCBIfam" id="TIGR04057">
    <property type="entry name" value="SusC_RagA_signa"/>
    <property type="match status" value="1"/>
</dbReference>
<accession>A0A074KZY8</accession>
<evidence type="ECO:0000256" key="1">
    <source>
        <dbReference type="PROSITE-ProRule" id="PRU01360"/>
    </source>
</evidence>
<dbReference type="InterPro" id="IPR023997">
    <property type="entry name" value="TonB-dep_OMP_SusC/RagA_CS"/>
</dbReference>
<keyword evidence="1" id="KW-0812">Transmembrane</keyword>
<protein>
    <submittedName>
        <fullName evidence="3">Membrane protein</fullName>
    </submittedName>
</protein>
<dbReference type="Pfam" id="PF07715">
    <property type="entry name" value="Plug"/>
    <property type="match status" value="1"/>
</dbReference>
<keyword evidence="4" id="KW-1185">Reference proteome</keyword>
<keyword evidence="1" id="KW-0998">Cell outer membrane</keyword>
<dbReference type="eggNOG" id="COG4206">
    <property type="taxonomic scope" value="Bacteria"/>
</dbReference>
<evidence type="ECO:0000313" key="4">
    <source>
        <dbReference type="Proteomes" id="UP000027821"/>
    </source>
</evidence>
<dbReference type="STRING" id="1048983.EL17_09750"/>
<dbReference type="Gene3D" id="2.170.130.10">
    <property type="entry name" value="TonB-dependent receptor, plug domain"/>
    <property type="match status" value="1"/>
</dbReference>
<organism evidence="3 4">
    <name type="scientific">Anditalea andensis</name>
    <dbReference type="NCBI Taxonomy" id="1048983"/>
    <lineage>
        <taxon>Bacteria</taxon>
        <taxon>Pseudomonadati</taxon>
        <taxon>Bacteroidota</taxon>
        <taxon>Cytophagia</taxon>
        <taxon>Cytophagales</taxon>
        <taxon>Cytophagaceae</taxon>
        <taxon>Anditalea</taxon>
    </lineage>
</organism>
<dbReference type="AlphaFoldDB" id="A0A074KZY8"/>
<dbReference type="InterPro" id="IPR012910">
    <property type="entry name" value="Plug_dom"/>
</dbReference>
<dbReference type="NCBIfam" id="TIGR04056">
    <property type="entry name" value="OMP_RagA_SusC"/>
    <property type="match status" value="1"/>
</dbReference>
<dbReference type="InterPro" id="IPR039426">
    <property type="entry name" value="TonB-dep_rcpt-like"/>
</dbReference>
<gene>
    <name evidence="3" type="ORF">EL17_09750</name>
</gene>
<dbReference type="Pfam" id="PF13715">
    <property type="entry name" value="CarbopepD_reg_2"/>
    <property type="match status" value="1"/>
</dbReference>
<dbReference type="InterPro" id="IPR008969">
    <property type="entry name" value="CarboxyPept-like_regulatory"/>
</dbReference>
<dbReference type="InterPro" id="IPR023996">
    <property type="entry name" value="TonB-dep_OMP_SusC/RagA"/>
</dbReference>
<keyword evidence="1" id="KW-0813">Transport</keyword>
<evidence type="ECO:0000313" key="3">
    <source>
        <dbReference type="EMBL" id="KEO73785.1"/>
    </source>
</evidence>
<dbReference type="PROSITE" id="PS52016">
    <property type="entry name" value="TONB_DEPENDENT_REC_3"/>
    <property type="match status" value="1"/>
</dbReference>
<keyword evidence="1" id="KW-1134">Transmembrane beta strand</keyword>
<comment type="similarity">
    <text evidence="1">Belongs to the TonB-dependent receptor family.</text>
</comment>
<dbReference type="SUPFAM" id="SSF56935">
    <property type="entry name" value="Porins"/>
    <property type="match status" value="1"/>
</dbReference>
<sequence length="1112" mass="124171">MFTLNSFAGNAYLNELNYIEKEISEHGDLRLFTKINSFSNVGIPEDSLLNNTQQEVKERLLHRAHPIKFTARPDINAVATPRSIGFESSSIPAQTNVLFAEITGVVTDTQDNLPIPGVTVTVKGTSRGTVTDMDGRYSIDASPGEVLVFRFIGFAPIEVTVTQQTVLNITLTEDFQALQEVIVVGYAEQKKETIVGAVTQTSGAVLQRTGGVSNVAAALTGNLPGLITTASTGMPGAEQPQILIRGQNSWNGSGPLILVDGVERPEFFNNMDIGSVESISVLKDASATAVFGSRGANGVIIITTKRGMDGRAEITASFNTTVKTVSQLPGKYDSYDALSVRNRAIEYELSRSPASWNQFLPQGVLQMYRNQTSIEQAERYPNVDWQDVLFNDYAMAYNANVSLRGGTRVTKYFASIDFQNEGDMMRDFENNRGYNPGYDFNRLNVRSNLDFQLTPSTVLKVNLGGIYGVRKSPWGGGNSTGLWSAAYSNPPDAFVPRYADGFWGYYGLDEQAALNSVRILSVSGVEYNTTVNLMTNFTLEQDLGMLLEGLSVRGNVSIDNAFVENERGVNDQFNDSQLKWINPNTGQEVYKQAFDPNSRFDFNEGVAWNPSAGNIAIGGAQRRIFYQGQINYAGSVDDRHNYTVMGLVNRQEDAIGSMIPMYREDWVFRGTYNFNRKYMFEYNGAYNGSEKFAPDYRFAFFSSGGLGWVVSEENFMRNLRFVDFLKVRASYGEVGDDNIGGRFLFMNQWAYGDNSQLGTIGWQGEYSPYTWFREDMVGNPSVRWETVYKYNLGAEYSFLNGLVEGSIDVFRDNRVDILMRGDRAIPDYFGTAAPAANLGRVQTEGFEITLGVNHTFANGLRLFADFAITHAKDQILDRDDPQLLPDYQQQRGFQLGQARTHISSGFYNTWDELYASTPHNTNNQNKIPGNYHILDMNGDGIIDAYDVAPYGFSGTPQNTYNTNLGFEWKGFSGFLQFYGVNNVTRQVVFSSLTGQRNLVYEEGTYWSKDNPNPDTPMPRWLALASGFNSGSRYFFDGSYLRLKNAEIAYRFQTNWVRTLGLESLRVYLNGNNLLLWTDMPDDRESNFAGTGWAAQGAYPTVRRFNLGLNVTF</sequence>
<reference evidence="3 4" key="1">
    <citation type="submission" date="2014-04" db="EMBL/GenBank/DDBJ databases">
        <title>Characterization and application of a salt tolerant electro-active bacterium.</title>
        <authorList>
            <person name="Yang L."/>
            <person name="Wei S."/>
            <person name="Tay Q.X.M."/>
        </authorList>
    </citation>
    <scope>NUCLEOTIDE SEQUENCE [LARGE SCALE GENOMIC DNA]</scope>
    <source>
        <strain evidence="3 4">LY1</strain>
    </source>
</reference>
<dbReference type="FunFam" id="2.60.40.1120:FF:000003">
    <property type="entry name" value="Outer membrane protein Omp121"/>
    <property type="match status" value="1"/>
</dbReference>
<dbReference type="SUPFAM" id="SSF49464">
    <property type="entry name" value="Carboxypeptidase regulatory domain-like"/>
    <property type="match status" value="1"/>
</dbReference>
<evidence type="ECO:0000259" key="2">
    <source>
        <dbReference type="Pfam" id="PF07715"/>
    </source>
</evidence>
<name>A0A074KZY8_9BACT</name>
<dbReference type="Gene3D" id="2.60.40.1120">
    <property type="entry name" value="Carboxypeptidase-like, regulatory domain"/>
    <property type="match status" value="1"/>
</dbReference>
<dbReference type="InterPro" id="IPR037066">
    <property type="entry name" value="Plug_dom_sf"/>
</dbReference>
<proteinExistence type="inferred from homology"/>
<dbReference type="EMBL" id="JMIH01000018">
    <property type="protein sequence ID" value="KEO73785.1"/>
    <property type="molecule type" value="Genomic_DNA"/>
</dbReference>
<dbReference type="GO" id="GO:0009279">
    <property type="term" value="C:cell outer membrane"/>
    <property type="evidence" value="ECO:0007669"/>
    <property type="project" value="UniProtKB-SubCell"/>
</dbReference>